<feature type="binding site" evidence="9">
    <location>
        <position position="159"/>
    </location>
    <ligand>
        <name>Zn(2+)</name>
        <dbReference type="ChEBI" id="CHEBI:29105"/>
        <note>catalytic</note>
    </ligand>
</feature>
<evidence type="ECO:0000256" key="9">
    <source>
        <dbReference type="HAMAP-Rule" id="MF_01924"/>
    </source>
</evidence>
<evidence type="ECO:0000256" key="6">
    <source>
        <dbReference type="ARBA" id="ARBA00022997"/>
    </source>
</evidence>
<feature type="binding site" evidence="9">
    <location>
        <position position="244"/>
    </location>
    <ligand>
        <name>Zn(2+)</name>
        <dbReference type="ChEBI" id="CHEBI:29105"/>
        <note>catalytic</note>
    </ligand>
</feature>
<name>A0A918BSI4_9ACTN</name>
<gene>
    <name evidence="12" type="ORF">GCM10010145_63550</name>
</gene>
<dbReference type="PANTHER" id="PTHR43126">
    <property type="entry name" value="D-ALANYL-D-ALANINE DIPEPTIDASE"/>
    <property type="match status" value="1"/>
</dbReference>
<evidence type="ECO:0000256" key="10">
    <source>
        <dbReference type="PIRNR" id="PIRNR026671"/>
    </source>
</evidence>
<reference evidence="12" key="1">
    <citation type="journal article" date="2014" name="Int. J. Syst. Evol. Microbiol.">
        <title>Complete genome sequence of Corynebacterium casei LMG S-19264T (=DSM 44701T), isolated from a smear-ripened cheese.</title>
        <authorList>
            <consortium name="US DOE Joint Genome Institute (JGI-PGF)"/>
            <person name="Walter F."/>
            <person name="Albersmeier A."/>
            <person name="Kalinowski J."/>
            <person name="Ruckert C."/>
        </authorList>
    </citation>
    <scope>NUCLEOTIDE SEQUENCE</scope>
    <source>
        <strain evidence="12">JCM 3131</strain>
    </source>
</reference>
<keyword evidence="7 9" id="KW-0482">Metalloprotease</keyword>
<keyword evidence="3 9" id="KW-0479">Metal-binding</keyword>
<organism evidence="12 13">
    <name type="scientific">Streptomyces ruber</name>
    <dbReference type="NCBI Taxonomy" id="83378"/>
    <lineage>
        <taxon>Bacteria</taxon>
        <taxon>Bacillati</taxon>
        <taxon>Actinomycetota</taxon>
        <taxon>Actinomycetes</taxon>
        <taxon>Kitasatosporales</taxon>
        <taxon>Streptomycetaceae</taxon>
        <taxon>Streptomyces</taxon>
    </lineage>
</organism>
<dbReference type="RefSeq" id="WP_189220327.1">
    <property type="nucleotide sequence ID" value="NZ_BMQK01000023.1"/>
</dbReference>
<keyword evidence="5 9" id="KW-0862">Zinc</keyword>
<proteinExistence type="inferred from homology"/>
<evidence type="ECO:0000256" key="3">
    <source>
        <dbReference type="ARBA" id="ARBA00022723"/>
    </source>
</evidence>
<evidence type="ECO:0000256" key="5">
    <source>
        <dbReference type="ARBA" id="ARBA00022833"/>
    </source>
</evidence>
<evidence type="ECO:0000256" key="7">
    <source>
        <dbReference type="ARBA" id="ARBA00023049"/>
    </source>
</evidence>
<evidence type="ECO:0000256" key="2">
    <source>
        <dbReference type="ARBA" id="ARBA00022670"/>
    </source>
</evidence>
<feature type="active site" description="Proton donor/acceptor" evidence="9">
    <location>
        <position position="241"/>
    </location>
</feature>
<accession>A0A918BSI4</accession>
<feature type="site" description="Transition state stabilizer" evidence="9">
    <location>
        <position position="107"/>
    </location>
</feature>
<evidence type="ECO:0000256" key="8">
    <source>
        <dbReference type="ARBA" id="ARBA00023316"/>
    </source>
</evidence>
<comment type="function">
    <text evidence="9 10">Catalyzes hydrolysis of the D-alanyl-D-alanine dipeptide.</text>
</comment>
<evidence type="ECO:0000256" key="4">
    <source>
        <dbReference type="ARBA" id="ARBA00022801"/>
    </source>
</evidence>
<dbReference type="CDD" id="cd14817">
    <property type="entry name" value="D-Ala-D-Ala_dipeptidase_VanX"/>
    <property type="match status" value="1"/>
</dbReference>
<keyword evidence="4 9" id="KW-0378">Hydrolase</keyword>
<dbReference type="GO" id="GO:0071555">
    <property type="term" value="P:cell wall organization"/>
    <property type="evidence" value="ECO:0007669"/>
    <property type="project" value="UniProtKB-KW"/>
</dbReference>
<dbReference type="GO" id="GO:0008237">
    <property type="term" value="F:metallopeptidase activity"/>
    <property type="evidence" value="ECO:0007669"/>
    <property type="project" value="UniProtKB-KW"/>
</dbReference>
<keyword evidence="11" id="KW-0732">Signal</keyword>
<dbReference type="SUPFAM" id="SSF55166">
    <property type="entry name" value="Hedgehog/DD-peptidase"/>
    <property type="match status" value="1"/>
</dbReference>
<keyword evidence="2 9" id="KW-0645">Protease</keyword>
<dbReference type="GO" id="GO:0160237">
    <property type="term" value="F:D-Ala-D-Ala dipeptidase activity"/>
    <property type="evidence" value="ECO:0007669"/>
    <property type="project" value="UniProtKB-EC"/>
</dbReference>
<reference evidence="12" key="2">
    <citation type="submission" date="2020-09" db="EMBL/GenBank/DDBJ databases">
        <authorList>
            <person name="Sun Q."/>
            <person name="Ohkuma M."/>
        </authorList>
    </citation>
    <scope>NUCLEOTIDE SEQUENCE</scope>
    <source>
        <strain evidence="12">JCM 3131</strain>
    </source>
</reference>
<dbReference type="EMBL" id="BMQK01000023">
    <property type="protein sequence ID" value="GGQ85391.1"/>
    <property type="molecule type" value="Genomic_DNA"/>
</dbReference>
<dbReference type="Pfam" id="PF01427">
    <property type="entry name" value="Peptidase_M15"/>
    <property type="match status" value="2"/>
</dbReference>
<comment type="catalytic activity">
    <reaction evidence="1 9 10">
        <text>D-alanyl-D-alanine + H2O = 2 D-alanine</text>
        <dbReference type="Rhea" id="RHEA:20661"/>
        <dbReference type="ChEBI" id="CHEBI:15377"/>
        <dbReference type="ChEBI" id="CHEBI:57416"/>
        <dbReference type="ChEBI" id="CHEBI:57822"/>
        <dbReference type="EC" id="3.4.13.22"/>
    </reaction>
</comment>
<dbReference type="AlphaFoldDB" id="A0A918BSI4"/>
<protein>
    <recommendedName>
        <fullName evidence="9 10">D-alanyl-D-alanine dipeptidase</fullName>
        <shortName evidence="9 10">D-Ala-D-Ala dipeptidase</shortName>
        <ecNumber evidence="9 10">3.4.13.22</ecNumber>
    </recommendedName>
</protein>
<keyword evidence="6 9" id="KW-0224">Dipeptidase</keyword>
<dbReference type="GO" id="GO:0008270">
    <property type="term" value="F:zinc ion binding"/>
    <property type="evidence" value="ECO:0007669"/>
    <property type="project" value="UniProtKB-UniRule"/>
</dbReference>
<dbReference type="Gene3D" id="3.30.1380.10">
    <property type="match status" value="1"/>
</dbReference>
<feature type="binding site" evidence="9">
    <location>
        <position position="152"/>
    </location>
    <ligand>
        <name>Zn(2+)</name>
        <dbReference type="ChEBI" id="CHEBI:29105"/>
        <note>catalytic</note>
    </ligand>
</feature>
<evidence type="ECO:0000313" key="13">
    <source>
        <dbReference type="Proteomes" id="UP000620156"/>
    </source>
</evidence>
<evidence type="ECO:0000313" key="12">
    <source>
        <dbReference type="EMBL" id="GGQ85391.1"/>
    </source>
</evidence>
<comment type="cofactor">
    <cofactor evidence="9">
        <name>Zn(2+)</name>
        <dbReference type="ChEBI" id="CHEBI:29105"/>
    </cofactor>
    <text evidence="9">Binds 1 zinc ion per subunit.</text>
</comment>
<dbReference type="InterPro" id="IPR009045">
    <property type="entry name" value="Zn_M74/Hedgehog-like"/>
</dbReference>
<evidence type="ECO:0000256" key="11">
    <source>
        <dbReference type="SAM" id="SignalP"/>
    </source>
</evidence>
<dbReference type="PIRSF" id="PIRSF026671">
    <property type="entry name" value="AA_dipeptidase"/>
    <property type="match status" value="1"/>
</dbReference>
<sequence>MTTLPSRLRALLVTATSLLALTTTAAPAGAATPGPGAPEDFVSLTSVDPTILHDIRYTTAHNFVGERVDGYRQPLCILTRPAAEALRRAQRQLLERGHTLKVYDCYRPQRAVDHFVRWAEDPDDDRMKAEFYPRVDKTRLFADGYLAERSGHSRGSTVDLTLVKLPAVPTRPYVPGEPLAPCYAPRGQRFPDNSVDMGTGYDCFDTLSHTDDPRTSGTQRANRQFLKATLEAQGFVNLPEEWWHFTYGPEPYPDTYFDFPVSRRSLAHTH</sequence>
<comment type="caution">
    <text evidence="12">The sequence shown here is derived from an EMBL/GenBank/DDBJ whole genome shotgun (WGS) entry which is preliminary data.</text>
</comment>
<feature type="chain" id="PRO_5037550813" description="D-alanyl-D-alanine dipeptidase" evidence="11">
    <location>
        <begin position="31"/>
        <end position="270"/>
    </location>
</feature>
<comment type="similarity">
    <text evidence="9 10">Belongs to the peptidase M15D family.</text>
</comment>
<dbReference type="PANTHER" id="PTHR43126:SF1">
    <property type="entry name" value="D-ALANYL-D-ALANINE DIPEPTIDASE"/>
    <property type="match status" value="1"/>
</dbReference>
<dbReference type="InterPro" id="IPR000755">
    <property type="entry name" value="A_A_dipeptidase"/>
</dbReference>
<dbReference type="HAMAP" id="MF_01924">
    <property type="entry name" value="A_A_dipeptidase"/>
    <property type="match status" value="1"/>
</dbReference>
<keyword evidence="13" id="KW-1185">Reference proteome</keyword>
<keyword evidence="8 10" id="KW-0961">Cell wall biogenesis/degradation</keyword>
<feature type="signal peptide" evidence="11">
    <location>
        <begin position="1"/>
        <end position="30"/>
    </location>
</feature>
<dbReference type="GO" id="GO:0006508">
    <property type="term" value="P:proteolysis"/>
    <property type="evidence" value="ECO:0007669"/>
    <property type="project" value="UniProtKB-KW"/>
</dbReference>
<dbReference type="Proteomes" id="UP000620156">
    <property type="component" value="Unassembled WGS sequence"/>
</dbReference>
<evidence type="ECO:0000256" key="1">
    <source>
        <dbReference type="ARBA" id="ARBA00001362"/>
    </source>
</evidence>
<dbReference type="EC" id="3.4.13.22" evidence="9 10"/>